<evidence type="ECO:0000256" key="1">
    <source>
        <dbReference type="ARBA" id="ARBA00022692"/>
    </source>
</evidence>
<feature type="region of interest" description="Disordered" evidence="4">
    <location>
        <begin position="312"/>
        <end position="369"/>
    </location>
</feature>
<gene>
    <name evidence="6" type="ORF">OTU49_006245</name>
</gene>
<name>A0AAW0WQN1_CHEQU</name>
<dbReference type="GO" id="GO:0007156">
    <property type="term" value="P:homophilic cell adhesion via plasma membrane adhesion molecules"/>
    <property type="evidence" value="ECO:0007669"/>
    <property type="project" value="InterPro"/>
</dbReference>
<evidence type="ECO:0000313" key="6">
    <source>
        <dbReference type="EMBL" id="KAK8733927.1"/>
    </source>
</evidence>
<organism evidence="6 7">
    <name type="scientific">Cherax quadricarinatus</name>
    <name type="common">Australian red claw crayfish</name>
    <dbReference type="NCBI Taxonomy" id="27406"/>
    <lineage>
        <taxon>Eukaryota</taxon>
        <taxon>Metazoa</taxon>
        <taxon>Ecdysozoa</taxon>
        <taxon>Arthropoda</taxon>
        <taxon>Crustacea</taxon>
        <taxon>Multicrustacea</taxon>
        <taxon>Malacostraca</taxon>
        <taxon>Eumalacostraca</taxon>
        <taxon>Eucarida</taxon>
        <taxon>Decapoda</taxon>
        <taxon>Pleocyemata</taxon>
        <taxon>Astacidea</taxon>
        <taxon>Parastacoidea</taxon>
        <taxon>Parastacidae</taxon>
        <taxon>Cherax</taxon>
    </lineage>
</organism>
<feature type="region of interest" description="Disordered" evidence="4">
    <location>
        <begin position="99"/>
        <end position="298"/>
    </location>
</feature>
<evidence type="ECO:0000256" key="2">
    <source>
        <dbReference type="ARBA" id="ARBA00022989"/>
    </source>
</evidence>
<comment type="function">
    <text evidence="3">Cadherins are calcium-dependent cell adhesion proteins.</text>
</comment>
<feature type="compositionally biased region" description="Basic and acidic residues" evidence="4">
    <location>
        <begin position="118"/>
        <end position="137"/>
    </location>
</feature>
<dbReference type="AlphaFoldDB" id="A0AAW0WQN1"/>
<feature type="compositionally biased region" description="Polar residues" evidence="4">
    <location>
        <begin position="286"/>
        <end position="298"/>
    </location>
</feature>
<dbReference type="GO" id="GO:0009887">
    <property type="term" value="P:animal organ morphogenesis"/>
    <property type="evidence" value="ECO:0007669"/>
    <property type="project" value="UniProtKB-ARBA"/>
</dbReference>
<feature type="compositionally biased region" description="Polar residues" evidence="4">
    <location>
        <begin position="265"/>
        <end position="279"/>
    </location>
</feature>
<feature type="compositionally biased region" description="Acidic residues" evidence="4">
    <location>
        <begin position="103"/>
        <end position="113"/>
    </location>
</feature>
<dbReference type="EMBL" id="JARKIK010000052">
    <property type="protein sequence ID" value="KAK8733927.1"/>
    <property type="molecule type" value="Genomic_DNA"/>
</dbReference>
<keyword evidence="1" id="KW-0812">Transmembrane</keyword>
<keyword evidence="2" id="KW-0472">Membrane</keyword>
<evidence type="ECO:0000256" key="3">
    <source>
        <dbReference type="RuleBase" id="RU004357"/>
    </source>
</evidence>
<feature type="compositionally biased region" description="Polar residues" evidence="4">
    <location>
        <begin position="312"/>
        <end position="330"/>
    </location>
</feature>
<evidence type="ECO:0000259" key="5">
    <source>
        <dbReference type="Pfam" id="PF01049"/>
    </source>
</evidence>
<reference evidence="6 7" key="1">
    <citation type="journal article" date="2024" name="BMC Genomics">
        <title>Genome assembly of redclaw crayfish (Cherax quadricarinatus) provides insights into its immune adaptation and hypoxia tolerance.</title>
        <authorList>
            <person name="Liu Z."/>
            <person name="Zheng J."/>
            <person name="Li H."/>
            <person name="Fang K."/>
            <person name="Wang S."/>
            <person name="He J."/>
            <person name="Zhou D."/>
            <person name="Weng S."/>
            <person name="Chi M."/>
            <person name="Gu Z."/>
            <person name="He J."/>
            <person name="Li F."/>
            <person name="Wang M."/>
        </authorList>
    </citation>
    <scope>NUCLEOTIDE SEQUENCE [LARGE SCALE GENOMIC DNA]</scope>
    <source>
        <strain evidence="6">ZL_2023a</strain>
    </source>
</reference>
<feature type="non-terminal residue" evidence="6">
    <location>
        <position position="1"/>
    </location>
</feature>
<dbReference type="InterPro" id="IPR000233">
    <property type="entry name" value="Cadherin_Y-type_LIR"/>
</dbReference>
<dbReference type="Pfam" id="PF01049">
    <property type="entry name" value="CADH_Y-type_LIR"/>
    <property type="match status" value="1"/>
</dbReference>
<dbReference type="Proteomes" id="UP001445076">
    <property type="component" value="Unassembled WGS sequence"/>
</dbReference>
<dbReference type="GO" id="GO:0005509">
    <property type="term" value="F:calcium ion binding"/>
    <property type="evidence" value="ECO:0007669"/>
    <property type="project" value="InterPro"/>
</dbReference>
<evidence type="ECO:0000313" key="7">
    <source>
        <dbReference type="Proteomes" id="UP001445076"/>
    </source>
</evidence>
<keyword evidence="2" id="KW-1133">Transmembrane helix</keyword>
<feature type="compositionally biased region" description="Polar residues" evidence="4">
    <location>
        <begin position="179"/>
        <end position="210"/>
    </location>
</feature>
<feature type="compositionally biased region" description="Polar residues" evidence="4">
    <location>
        <begin position="337"/>
        <end position="349"/>
    </location>
</feature>
<dbReference type="Gene3D" id="4.10.900.10">
    <property type="entry name" value="TCF3-CBD (Catenin binding domain)"/>
    <property type="match status" value="1"/>
</dbReference>
<proteinExistence type="predicted"/>
<feature type="domain" description="Cadherin Y-type LIR-motif" evidence="5">
    <location>
        <begin position="45"/>
        <end position="100"/>
    </location>
</feature>
<accession>A0AAW0WQN1</accession>
<evidence type="ECO:0000256" key="4">
    <source>
        <dbReference type="SAM" id="MobiDB-lite"/>
    </source>
</evidence>
<sequence>DEDNEAGLPDVAQDACQRLAAPLAQMPEGLSVGDFIKENILKVDQCHQDVDDVRHYNVQGDEMSAASLSSLASGSSRSDGLFDYRSDWGQRFEKLAQIYAPESDAEEDSEYEFPDIPSKPREEHHLLLRPESAKTTKNDLQLTSSKNVRKENESPVPSAAGESNIGSPAPDGRAKNAEAPTQVSASKNLTESAGASPTSKVKNYSSTLTLPNGKKTDSPPSPSNQKHKVDPPSPILATKQKLDVPSPHPSRKKEGDANPPASPLANRQNPVSSPSSPLTNKLRIESPSSHLSSRYISDSSVTTISNLYKSPAQRSLESNRYMTLPTSSSKLPKEGATTDSNTATATLRSKNSEQKAGGQTVMVPKSKDYHDRVKANSTASVLPVKGIETWC</sequence>
<comment type="caution">
    <text evidence="6">The sequence shown here is derived from an EMBL/GenBank/DDBJ whole genome shotgun (WGS) entry which is preliminary data.</text>
</comment>
<protein>
    <recommendedName>
        <fullName evidence="5">Cadherin Y-type LIR-motif domain-containing protein</fullName>
    </recommendedName>
</protein>
<keyword evidence="7" id="KW-1185">Reference proteome</keyword>
<dbReference type="InterPro" id="IPR027397">
    <property type="entry name" value="Catenin-bd_sf"/>
</dbReference>